<comment type="caution">
    <text evidence="2">The sequence shown here is derived from an EMBL/GenBank/DDBJ whole genome shotgun (WGS) entry which is preliminary data.</text>
</comment>
<gene>
    <name evidence="2" type="ORF">PSHT_10765</name>
</gene>
<accession>A0A2S4V7A0</accession>
<dbReference type="OrthoDB" id="2552978at2759"/>
<dbReference type="VEuPathDB" id="FungiDB:PSHT_10765"/>
<dbReference type="AlphaFoldDB" id="A0A2S4V7A0"/>
<reference evidence="3" key="2">
    <citation type="journal article" date="2018" name="BMC Genomics">
        <title>Genomic insights into host adaptation between the wheat stripe rust pathogen (Puccinia striiformis f. sp. tritici) and the barley stripe rust pathogen (Puccinia striiformis f. sp. hordei).</title>
        <authorList>
            <person name="Xia C."/>
            <person name="Wang M."/>
            <person name="Yin C."/>
            <person name="Cornejo O.E."/>
            <person name="Hulbert S.H."/>
            <person name="Chen X."/>
        </authorList>
    </citation>
    <scope>NUCLEOTIDE SEQUENCE [LARGE SCALE GENOMIC DNA]</scope>
    <source>
        <strain evidence="3">93TX-2</strain>
    </source>
</reference>
<proteinExistence type="predicted"/>
<dbReference type="Proteomes" id="UP000238274">
    <property type="component" value="Unassembled WGS sequence"/>
</dbReference>
<organism evidence="2 3">
    <name type="scientific">Puccinia striiformis</name>
    <dbReference type="NCBI Taxonomy" id="27350"/>
    <lineage>
        <taxon>Eukaryota</taxon>
        <taxon>Fungi</taxon>
        <taxon>Dikarya</taxon>
        <taxon>Basidiomycota</taxon>
        <taxon>Pucciniomycotina</taxon>
        <taxon>Pucciniomycetes</taxon>
        <taxon>Pucciniales</taxon>
        <taxon>Pucciniaceae</taxon>
        <taxon>Puccinia</taxon>
    </lineage>
</organism>
<sequence>MYNRPPKRARSPSPYFPSLPSKDDRDQEDQDRLLIRNLASVRGRAVLGVQCESRCDEIEGGRLIKLNTDYHHLQQQEKKHKNKKHFPSRTPFGYDARLLLSPPSSHSTLSNLQPQITSPPPLSPTGYSDLPSDHEEMFYFEPEERHEIAQKKLRRKRDDERSVRIKLREEEDRYSKDVRLFVDQVWTHTDEYHMYYTNKKDPTDGTSYVNETTLEALKTSPSPSLLEIRILANHGNDPRFSSFYEEKESGEIIGNLSSSTTPSNQPVQKRSSSSVIPSATVATCGLVDYGDSSDEDESVDRRSSVKDQEESQTVSKDGLDIILEDKDKQTTERIETTNEVENLLESDSTITLMNKDKVDPIERSNRQQRAKLWAEKRKKSNPVIIHPSPPTTSS</sequence>
<feature type="region of interest" description="Disordered" evidence="1">
    <location>
        <begin position="73"/>
        <end position="133"/>
    </location>
</feature>
<feature type="region of interest" description="Disordered" evidence="1">
    <location>
        <begin position="254"/>
        <end position="275"/>
    </location>
</feature>
<feature type="compositionally biased region" description="Low complexity" evidence="1">
    <location>
        <begin position="98"/>
        <end position="112"/>
    </location>
</feature>
<reference evidence="3" key="3">
    <citation type="journal article" date="2018" name="Mol. Plant Microbe Interact.">
        <title>Genome sequence resources for the wheat stripe rust pathogen (Puccinia striiformis f. sp. tritici) and the barley stripe rust pathogen (Puccinia striiformis f. sp. hordei).</title>
        <authorList>
            <person name="Xia C."/>
            <person name="Wang M."/>
            <person name="Yin C."/>
            <person name="Cornejo O.E."/>
            <person name="Hulbert S.H."/>
            <person name="Chen X."/>
        </authorList>
    </citation>
    <scope>NUCLEOTIDE SEQUENCE [LARGE SCALE GENOMIC DNA]</scope>
    <source>
        <strain evidence="3">93TX-2</strain>
    </source>
</reference>
<evidence type="ECO:0000313" key="3">
    <source>
        <dbReference type="Proteomes" id="UP000238274"/>
    </source>
</evidence>
<keyword evidence="3" id="KW-1185">Reference proteome</keyword>
<evidence type="ECO:0000313" key="2">
    <source>
        <dbReference type="EMBL" id="POW05409.1"/>
    </source>
</evidence>
<feature type="region of interest" description="Disordered" evidence="1">
    <location>
        <begin position="373"/>
        <end position="394"/>
    </location>
</feature>
<feature type="compositionally biased region" description="Basic residues" evidence="1">
    <location>
        <begin position="78"/>
        <end position="87"/>
    </location>
</feature>
<name>A0A2S4V7A0_9BASI</name>
<feature type="region of interest" description="Disordered" evidence="1">
    <location>
        <begin position="287"/>
        <end position="319"/>
    </location>
</feature>
<evidence type="ECO:0000256" key="1">
    <source>
        <dbReference type="SAM" id="MobiDB-lite"/>
    </source>
</evidence>
<reference evidence="2 3" key="1">
    <citation type="submission" date="2017-12" db="EMBL/GenBank/DDBJ databases">
        <title>Gene loss provides genomic basis for host adaptation in cereal stripe rust fungi.</title>
        <authorList>
            <person name="Xia C."/>
        </authorList>
    </citation>
    <scope>NUCLEOTIDE SEQUENCE [LARGE SCALE GENOMIC DNA]</scope>
    <source>
        <strain evidence="2 3">93TX-2</strain>
    </source>
</reference>
<dbReference type="EMBL" id="PKSM01000171">
    <property type="protein sequence ID" value="POW05409.1"/>
    <property type="molecule type" value="Genomic_DNA"/>
</dbReference>
<feature type="compositionally biased region" description="Basic residues" evidence="1">
    <location>
        <begin position="1"/>
        <end position="10"/>
    </location>
</feature>
<dbReference type="VEuPathDB" id="FungiDB:PSTT_03126"/>
<feature type="compositionally biased region" description="Polar residues" evidence="1">
    <location>
        <begin position="255"/>
        <end position="275"/>
    </location>
</feature>
<protein>
    <submittedName>
        <fullName evidence="2">Uncharacterized protein</fullName>
    </submittedName>
</protein>
<feature type="compositionally biased region" description="Basic and acidic residues" evidence="1">
    <location>
        <begin position="299"/>
        <end position="309"/>
    </location>
</feature>
<feature type="region of interest" description="Disordered" evidence="1">
    <location>
        <begin position="1"/>
        <end position="29"/>
    </location>
</feature>